<keyword evidence="1" id="KW-0175">Coiled coil</keyword>
<dbReference type="EMBL" id="PGTN01000285">
    <property type="protein sequence ID" value="PJF46327.1"/>
    <property type="molecule type" value="Genomic_DNA"/>
</dbReference>
<gene>
    <name evidence="2" type="ORF">CUN48_14355</name>
</gene>
<feature type="coiled-coil region" evidence="1">
    <location>
        <begin position="65"/>
        <end position="99"/>
    </location>
</feature>
<evidence type="ECO:0000256" key="1">
    <source>
        <dbReference type="SAM" id="Coils"/>
    </source>
</evidence>
<dbReference type="AlphaFoldDB" id="A0A2M8Q936"/>
<protein>
    <recommendedName>
        <fullName evidence="4">DUF3782 domain-containing protein</fullName>
    </recommendedName>
</protein>
<organism evidence="2 3">
    <name type="scientific">Candidatus Thermofonsia Clade 3 bacterium</name>
    <dbReference type="NCBI Taxonomy" id="2364212"/>
    <lineage>
        <taxon>Bacteria</taxon>
        <taxon>Bacillati</taxon>
        <taxon>Chloroflexota</taxon>
        <taxon>Candidatus Thermofontia</taxon>
        <taxon>Candidatus Thermofonsia Clade 3</taxon>
    </lineage>
</organism>
<evidence type="ECO:0008006" key="4">
    <source>
        <dbReference type="Google" id="ProtNLM"/>
    </source>
</evidence>
<name>A0A2M8Q936_9CHLR</name>
<proteinExistence type="predicted"/>
<evidence type="ECO:0000313" key="3">
    <source>
        <dbReference type="Proteomes" id="UP000230790"/>
    </source>
</evidence>
<sequence length="168" mass="19577">MTTAADISWDDLKAMIFAHSEQLRETGRLISELRESGKETDRRMQETDRLIRELRESSKETDRRMQETDRLIRELRESSKETDRQIRRLERQMGRLGNRLGQFVQDMVEPAVVRIFQEQGIPVHRVMPNVQARDDAGRVTMEIDLLVINGDHAIAVECKSRLTSDDVD</sequence>
<dbReference type="InterPro" id="IPR011335">
    <property type="entry name" value="Restrct_endonuc-II-like"/>
</dbReference>
<dbReference type="Proteomes" id="UP000230790">
    <property type="component" value="Unassembled WGS sequence"/>
</dbReference>
<dbReference type="SUPFAM" id="SSF52980">
    <property type="entry name" value="Restriction endonuclease-like"/>
    <property type="match status" value="1"/>
</dbReference>
<comment type="caution">
    <text evidence="2">The sequence shown here is derived from an EMBL/GenBank/DDBJ whole genome shotgun (WGS) entry which is preliminary data.</text>
</comment>
<dbReference type="Gene3D" id="1.10.287.950">
    <property type="entry name" value="Methyl-accepting chemotaxis protein"/>
    <property type="match status" value="1"/>
</dbReference>
<reference evidence="2 3" key="1">
    <citation type="submission" date="2017-11" db="EMBL/GenBank/DDBJ databases">
        <title>Evolution of Phototrophy in the Chloroflexi Phylum Driven by Horizontal Gene Transfer.</title>
        <authorList>
            <person name="Ward L.M."/>
            <person name="Hemp J."/>
            <person name="Shih P.M."/>
            <person name="Mcglynn S.E."/>
            <person name="Fischer W."/>
        </authorList>
    </citation>
    <scope>NUCLEOTIDE SEQUENCE [LARGE SCALE GENOMIC DNA]</scope>
    <source>
        <strain evidence="2">JP3_7</strain>
    </source>
</reference>
<dbReference type="InterPro" id="IPR024271">
    <property type="entry name" value="DUF3782"/>
</dbReference>
<evidence type="ECO:0000313" key="2">
    <source>
        <dbReference type="EMBL" id="PJF46327.1"/>
    </source>
</evidence>
<dbReference type="PANTHER" id="PTHR38753:SF1">
    <property type="entry name" value="SLR1441 PROTEIN"/>
    <property type="match status" value="1"/>
</dbReference>
<feature type="non-terminal residue" evidence="2">
    <location>
        <position position="168"/>
    </location>
</feature>
<dbReference type="Pfam" id="PF12644">
    <property type="entry name" value="DUF3782"/>
    <property type="match status" value="1"/>
</dbReference>
<accession>A0A2M8Q936</accession>
<dbReference type="PANTHER" id="PTHR38753">
    <property type="entry name" value="SLR1441 PROTEIN"/>
    <property type="match status" value="1"/>
</dbReference>